<organism evidence="5 6">
    <name type="scientific">Pedobacter cryophilus</name>
    <dbReference type="NCBI Taxonomy" id="2571271"/>
    <lineage>
        <taxon>Bacteria</taxon>
        <taxon>Pseudomonadati</taxon>
        <taxon>Bacteroidota</taxon>
        <taxon>Sphingobacteriia</taxon>
        <taxon>Sphingobacteriales</taxon>
        <taxon>Sphingobacteriaceae</taxon>
        <taxon>Pedobacter</taxon>
    </lineage>
</organism>
<keyword evidence="5" id="KW-0456">Lyase</keyword>
<sequence length="461" mass="50630">MISKTIKVLLILIFISQKNTYAQSIAFPGAEGFGKYTSGGRGGKVYIVTNLNDDGEGSFRVAATAKHPRIIVFEVSGTIHLKSRLDISKNATIAGQTAPGDGICLADYPVSLGGDNIIVRYLRFRMGDRYQNNGMVDGAGSDDAFGGNGKTNIIIDHCSISWSTDEVMSVYRGDSTTLQWNILSEPLNYSYHFETGDKDFEKHGYGGIWGGTHLSAHHNLFAHCNSRNPRFNGARLGATEELVDFRNNVIYNWGHNNVYGGEGGNYNMVNNYYKYGPITSKNVKSRIVNPSKGESGIGEFYVAGNFVDGAEDVTVNNELGVHLDKNTTDFEKQKALVKTPFQAINLIEKSAVLAYADVLKSAGASFCRDTLDKRIIKNVRNRTGGLIDVQGGFKHGTTYEETVNAWPTLKSKKPKKDSDRDGMPDAWEKEKGLNPALNDASLKSLANNYTNIEIYINSLVK</sequence>
<dbReference type="GO" id="GO:0046872">
    <property type="term" value="F:metal ion binding"/>
    <property type="evidence" value="ECO:0007669"/>
    <property type="project" value="UniProtKB-KW"/>
</dbReference>
<evidence type="ECO:0000313" key="6">
    <source>
        <dbReference type="Proteomes" id="UP000308181"/>
    </source>
</evidence>
<comment type="caution">
    <text evidence="5">The sequence shown here is derived from an EMBL/GenBank/DDBJ whole genome shotgun (WGS) entry which is preliminary data.</text>
</comment>
<keyword evidence="1" id="KW-0479">Metal-binding</keyword>
<feature type="region of interest" description="Disordered" evidence="4">
    <location>
        <begin position="410"/>
        <end position="430"/>
    </location>
</feature>
<name>A0A4U1C559_9SPHI</name>
<reference evidence="5 6" key="1">
    <citation type="submission" date="2019-04" db="EMBL/GenBank/DDBJ databases">
        <title>Pedobacter sp. AR-3-17 sp. nov., isolated from Arctic soil.</title>
        <authorList>
            <person name="Dahal R.H."/>
            <person name="Kim D.-U."/>
        </authorList>
    </citation>
    <scope>NUCLEOTIDE SEQUENCE [LARGE SCALE GENOMIC DNA]</scope>
    <source>
        <strain evidence="5 6">AR-3-17</strain>
    </source>
</reference>
<dbReference type="InterPro" id="IPR012334">
    <property type="entry name" value="Pectin_lyas_fold"/>
</dbReference>
<dbReference type="AlphaFoldDB" id="A0A4U1C559"/>
<evidence type="ECO:0000256" key="3">
    <source>
        <dbReference type="ARBA" id="ARBA00023180"/>
    </source>
</evidence>
<dbReference type="InterPro" id="IPR011050">
    <property type="entry name" value="Pectin_lyase_fold/virulence"/>
</dbReference>
<evidence type="ECO:0000313" key="5">
    <source>
        <dbReference type="EMBL" id="TKC00509.1"/>
    </source>
</evidence>
<dbReference type="RefSeq" id="WP_136824717.1">
    <property type="nucleotide sequence ID" value="NZ_SWBP01000001.1"/>
</dbReference>
<dbReference type="PRINTS" id="PR00807">
    <property type="entry name" value="AMBALLERGEN"/>
</dbReference>
<dbReference type="GO" id="GO:0016829">
    <property type="term" value="F:lyase activity"/>
    <property type="evidence" value="ECO:0007669"/>
    <property type="project" value="UniProtKB-KW"/>
</dbReference>
<evidence type="ECO:0000256" key="4">
    <source>
        <dbReference type="SAM" id="MobiDB-lite"/>
    </source>
</evidence>
<dbReference type="OrthoDB" id="8737820at2"/>
<evidence type="ECO:0000256" key="2">
    <source>
        <dbReference type="ARBA" id="ARBA00022729"/>
    </source>
</evidence>
<keyword evidence="2" id="KW-0732">Signal</keyword>
<dbReference type="Gene3D" id="2.160.20.10">
    <property type="entry name" value="Single-stranded right-handed beta-helix, Pectin lyase-like"/>
    <property type="match status" value="1"/>
</dbReference>
<gene>
    <name evidence="5" type="ORF">FA046_02180</name>
</gene>
<dbReference type="InterPro" id="IPR018082">
    <property type="entry name" value="AmbAllergen"/>
</dbReference>
<dbReference type="PANTHER" id="PTHR42970:SF1">
    <property type="entry name" value="PECTATE LYASE C-RELATED"/>
    <property type="match status" value="1"/>
</dbReference>
<dbReference type="SUPFAM" id="SSF51126">
    <property type="entry name" value="Pectin lyase-like"/>
    <property type="match status" value="1"/>
</dbReference>
<evidence type="ECO:0000256" key="1">
    <source>
        <dbReference type="ARBA" id="ARBA00022723"/>
    </source>
</evidence>
<keyword evidence="3" id="KW-0325">Glycoprotein</keyword>
<dbReference type="PANTHER" id="PTHR42970">
    <property type="entry name" value="PECTATE LYASE C-RELATED"/>
    <property type="match status" value="1"/>
</dbReference>
<protein>
    <submittedName>
        <fullName evidence="5">Pectate lyase</fullName>
    </submittedName>
</protein>
<proteinExistence type="predicted"/>
<dbReference type="EMBL" id="SWBP01000001">
    <property type="protein sequence ID" value="TKC00509.1"/>
    <property type="molecule type" value="Genomic_DNA"/>
</dbReference>
<dbReference type="InterPro" id="IPR052063">
    <property type="entry name" value="Polysaccharide_Lyase_1"/>
</dbReference>
<dbReference type="Proteomes" id="UP000308181">
    <property type="component" value="Unassembled WGS sequence"/>
</dbReference>
<accession>A0A4U1C559</accession>
<keyword evidence="6" id="KW-1185">Reference proteome</keyword>
<feature type="compositionally biased region" description="Basic and acidic residues" evidence="4">
    <location>
        <begin position="416"/>
        <end position="430"/>
    </location>
</feature>